<evidence type="ECO:0000256" key="3">
    <source>
        <dbReference type="SAM" id="MobiDB-lite"/>
    </source>
</evidence>
<comment type="caution">
    <text evidence="5">The sequence shown here is derived from an EMBL/GenBank/DDBJ whole genome shotgun (WGS) entry which is preliminary data.</text>
</comment>
<dbReference type="InterPro" id="IPR005835">
    <property type="entry name" value="NTP_transferase_dom"/>
</dbReference>
<dbReference type="Gene3D" id="1.25.40.180">
    <property type="match status" value="1"/>
</dbReference>
<gene>
    <name evidence="5" type="ORF">CRM22_001825</name>
</gene>
<dbReference type="Pfam" id="PF00483">
    <property type="entry name" value="NTP_transferase"/>
    <property type="match status" value="1"/>
</dbReference>
<dbReference type="PANTHER" id="PTHR45887:SF1">
    <property type="entry name" value="TRANSLATION INITIATION FACTOR EIF-2B SUBUNIT EPSILON"/>
    <property type="match status" value="1"/>
</dbReference>
<dbReference type="GO" id="GO:0031369">
    <property type="term" value="F:translation initiation factor binding"/>
    <property type="evidence" value="ECO:0007669"/>
    <property type="project" value="InterPro"/>
</dbReference>
<organism evidence="5 6">
    <name type="scientific">Opisthorchis felineus</name>
    <dbReference type="NCBI Taxonomy" id="147828"/>
    <lineage>
        <taxon>Eukaryota</taxon>
        <taxon>Metazoa</taxon>
        <taxon>Spiralia</taxon>
        <taxon>Lophotrochozoa</taxon>
        <taxon>Platyhelminthes</taxon>
        <taxon>Trematoda</taxon>
        <taxon>Digenea</taxon>
        <taxon>Opisthorchiida</taxon>
        <taxon>Opisthorchiata</taxon>
        <taxon>Opisthorchiidae</taxon>
        <taxon>Opisthorchis</taxon>
    </lineage>
</organism>
<feature type="region of interest" description="Disordered" evidence="3">
    <location>
        <begin position="567"/>
        <end position="618"/>
    </location>
</feature>
<dbReference type="InterPro" id="IPR029044">
    <property type="entry name" value="Nucleotide-diphossugar_trans"/>
</dbReference>
<dbReference type="GO" id="GO:0005851">
    <property type="term" value="C:eukaryotic translation initiation factor 2B complex"/>
    <property type="evidence" value="ECO:0007669"/>
    <property type="project" value="TreeGrafter"/>
</dbReference>
<dbReference type="InterPro" id="IPR003307">
    <property type="entry name" value="W2_domain"/>
</dbReference>
<dbReference type="Gene3D" id="3.90.550.10">
    <property type="entry name" value="Spore Coat Polysaccharide Biosynthesis Protein SpsA, Chain A"/>
    <property type="match status" value="1"/>
</dbReference>
<feature type="region of interest" description="Disordered" evidence="3">
    <location>
        <begin position="40"/>
        <end position="64"/>
    </location>
</feature>
<proteinExistence type="predicted"/>
<feature type="domain" description="W2" evidence="4">
    <location>
        <begin position="612"/>
        <end position="803"/>
    </location>
</feature>
<feature type="compositionally biased region" description="Low complexity" evidence="3">
    <location>
        <begin position="522"/>
        <end position="534"/>
    </location>
</feature>
<dbReference type="SUPFAM" id="SSF48371">
    <property type="entry name" value="ARM repeat"/>
    <property type="match status" value="1"/>
</dbReference>
<dbReference type="InterPro" id="IPR016024">
    <property type="entry name" value="ARM-type_fold"/>
</dbReference>
<dbReference type="CDD" id="cd11558">
    <property type="entry name" value="W2_eIF2B_epsilon"/>
    <property type="match status" value="1"/>
</dbReference>
<evidence type="ECO:0000313" key="5">
    <source>
        <dbReference type="EMBL" id="TGZ72874.1"/>
    </source>
</evidence>
<protein>
    <recommendedName>
        <fullName evidence="1">Translation initiation factor eIF2B subunit epsilon</fullName>
    </recommendedName>
    <alternativeName>
        <fullName evidence="2">eIF2B GDP-GTP exchange factor subunit epsilon</fullName>
    </alternativeName>
</protein>
<evidence type="ECO:0000259" key="4">
    <source>
        <dbReference type="PROSITE" id="PS51363"/>
    </source>
</evidence>
<dbReference type="SMART" id="SM00515">
    <property type="entry name" value="eIF5C"/>
    <property type="match status" value="1"/>
</dbReference>
<dbReference type="OrthoDB" id="424572at2759"/>
<feature type="region of interest" description="Disordered" evidence="3">
    <location>
        <begin position="516"/>
        <end position="554"/>
    </location>
</feature>
<dbReference type="InterPro" id="IPR051956">
    <property type="entry name" value="eIF2B_epsilon"/>
</dbReference>
<dbReference type="GO" id="GO:0005085">
    <property type="term" value="F:guanyl-nucleotide exchange factor activity"/>
    <property type="evidence" value="ECO:0007669"/>
    <property type="project" value="InterPro"/>
</dbReference>
<keyword evidence="6" id="KW-1185">Reference proteome</keyword>
<dbReference type="Gene3D" id="2.160.10.10">
    <property type="entry name" value="Hexapeptide repeat proteins"/>
    <property type="match status" value="1"/>
</dbReference>
<evidence type="ECO:0000313" key="6">
    <source>
        <dbReference type="Proteomes" id="UP000308267"/>
    </source>
</evidence>
<dbReference type="InterPro" id="IPR011004">
    <property type="entry name" value="Trimer_LpxA-like_sf"/>
</dbReference>
<dbReference type="SUPFAM" id="SSF53448">
    <property type="entry name" value="Nucleotide-diphospho-sugar transferases"/>
    <property type="match status" value="1"/>
</dbReference>
<dbReference type="AlphaFoldDB" id="A0A4V3SGM1"/>
<evidence type="ECO:0000256" key="2">
    <source>
        <dbReference type="ARBA" id="ARBA00044345"/>
    </source>
</evidence>
<feature type="compositionally biased region" description="Polar residues" evidence="3">
    <location>
        <begin position="52"/>
        <end position="64"/>
    </location>
</feature>
<dbReference type="EMBL" id="SJOL01003238">
    <property type="protein sequence ID" value="TGZ72874.1"/>
    <property type="molecule type" value="Genomic_DNA"/>
</dbReference>
<dbReference type="GO" id="GO:0003743">
    <property type="term" value="F:translation initiation factor activity"/>
    <property type="evidence" value="ECO:0007669"/>
    <property type="project" value="TreeGrafter"/>
</dbReference>
<dbReference type="SUPFAM" id="SSF51161">
    <property type="entry name" value="Trimeric LpxA-like enzymes"/>
    <property type="match status" value="1"/>
</dbReference>
<feature type="compositionally biased region" description="Basic residues" evidence="3">
    <location>
        <begin position="588"/>
        <end position="597"/>
    </location>
</feature>
<feature type="compositionally biased region" description="Acidic residues" evidence="3">
    <location>
        <begin position="605"/>
        <end position="618"/>
    </location>
</feature>
<dbReference type="Pfam" id="PF02020">
    <property type="entry name" value="W2"/>
    <property type="match status" value="1"/>
</dbReference>
<dbReference type="PANTHER" id="PTHR45887">
    <property type="entry name" value="TRANSLATION INITIATION FACTOR EIF-2B SUBUNIT EPSILON"/>
    <property type="match status" value="1"/>
</dbReference>
<sequence>MSFPKVCVTPVHVNIYFVVLSLTAFRNFCVSHRERVRSSAMSKHTGSKSIRKSNTSAKGSGTSTVFKEDNKGPYAVVIANLLSSRFEPLVNHTAHCLLPLSGVPLLHFTLTRLIEDGFKDILIYACDHYERLRSFLRNNSCYKSVRITVHNGETSHSLGDVMRDLDTSQVIRGVTAFLLVPADLICATPLMSILRHHEDLRSRNPNAILSLILSPCSSKLSPSQAAEWGVTVLFSRTADNRLIQLSSALDDPCPTIAAQDLLRSDQCSELASDLLDLGIAICSHHIPALFQDNFDYQTMNDLVHDVLTNEEVMGYSIHINPLPSGPLTLRAAPDLHSLINITFTLLAREEGTASLFPPSFLMDLSAIHCVGPSCYVSKSAKVHPKARLVGACLVGPGCVIGSGACLVDCALTSNCYVGRLARLRRVVALSHVFIGDRVRADTAWIGSGARILENFHLPASCFVGSSTEAVVTLGPGRGSLPPKSVIVAPSDTDLVLEPQIGGENVWATLYTRKNRPGRIRSGRTTSDSRSTGSESDWEEPSEQQNLDITGEGSLWDTADDRIRSSMKLSRRAVNHSRLLSSTSESHRAGKPSRKPSHRASGVTDSEAEPSGDSADEGEQSELFLVSEIQRTLEHCGDTADATENVILEVNSLKHAYNIPIDDLLFLLVKAVLDLTCSAVLGGASAADEKTQIRAFMTEFGKQISRFHGVLRSYFSGSNADGRLCLQAVEDSACYQPLIMSSSPFIAHMLYDRELLTEPAIWWWLGNSPLLADGELSEHTKQIRDKLKPFLTWLKDAEEEEDDDDETDESNED</sequence>
<dbReference type="PROSITE" id="PS51363">
    <property type="entry name" value="W2"/>
    <property type="match status" value="1"/>
</dbReference>
<dbReference type="STRING" id="147828.A0A4V3SGM1"/>
<accession>A0A4V3SGM1</accession>
<name>A0A4V3SGM1_OPIFE</name>
<reference evidence="5 6" key="1">
    <citation type="journal article" date="2019" name="BMC Genomics">
        <title>New insights from Opisthorchis felineus genome: update on genomics of the epidemiologically important liver flukes.</title>
        <authorList>
            <person name="Ershov N.I."/>
            <person name="Mordvinov V.A."/>
            <person name="Prokhortchouk E.B."/>
            <person name="Pakharukova M.Y."/>
            <person name="Gunbin K.V."/>
            <person name="Ustyantsev K."/>
            <person name="Genaev M.A."/>
            <person name="Blinov A.G."/>
            <person name="Mazur A."/>
            <person name="Boulygina E."/>
            <person name="Tsygankova S."/>
            <person name="Khrameeva E."/>
            <person name="Chekanov N."/>
            <person name="Fan G."/>
            <person name="Xiao A."/>
            <person name="Zhang H."/>
            <person name="Xu X."/>
            <person name="Yang H."/>
            <person name="Solovyev V."/>
            <person name="Lee S.M."/>
            <person name="Liu X."/>
            <person name="Afonnikov D.A."/>
            <person name="Skryabin K.G."/>
        </authorList>
    </citation>
    <scope>NUCLEOTIDE SEQUENCE [LARGE SCALE GENOMIC DNA]</scope>
    <source>
        <strain evidence="5">AK-0245</strain>
        <tissue evidence="5">Whole organism</tissue>
    </source>
</reference>
<evidence type="ECO:0000256" key="1">
    <source>
        <dbReference type="ARBA" id="ARBA00044144"/>
    </source>
</evidence>
<dbReference type="Proteomes" id="UP000308267">
    <property type="component" value="Unassembled WGS sequence"/>
</dbReference>
<dbReference type="InterPro" id="IPR044123">
    <property type="entry name" value="W2_eIF2B_epsilon"/>
</dbReference>